<dbReference type="Gene3D" id="1.20.1250.20">
    <property type="entry name" value="MFS general substrate transporter like domains"/>
    <property type="match status" value="1"/>
</dbReference>
<dbReference type="EMBL" id="CP014750">
    <property type="protein sequence ID" value="AMQ18102.1"/>
    <property type="molecule type" value="Genomic_DNA"/>
</dbReference>
<dbReference type="InterPro" id="IPR011701">
    <property type="entry name" value="MFS"/>
</dbReference>
<dbReference type="AlphaFoldDB" id="A0A142CTK0"/>
<gene>
    <name evidence="3" type="ORF">A0127_02420</name>
</gene>
<feature type="transmembrane region" description="Helical" evidence="1">
    <location>
        <begin position="160"/>
        <end position="182"/>
    </location>
</feature>
<feature type="transmembrane region" description="Helical" evidence="1">
    <location>
        <begin position="90"/>
        <end position="113"/>
    </location>
</feature>
<dbReference type="RefSeq" id="WP_062387517.1">
    <property type="nucleotide sequence ID" value="NZ_CP014750.1"/>
</dbReference>
<dbReference type="PANTHER" id="PTHR23530:SF1">
    <property type="entry name" value="PERMEASE, MAJOR FACILITATOR SUPERFAMILY-RELATED"/>
    <property type="match status" value="1"/>
</dbReference>
<evidence type="ECO:0000313" key="3">
    <source>
        <dbReference type="EMBL" id="AMQ18102.1"/>
    </source>
</evidence>
<feature type="transmembrane region" description="Helical" evidence="1">
    <location>
        <begin position="38"/>
        <end position="58"/>
    </location>
</feature>
<evidence type="ECO:0000313" key="4">
    <source>
        <dbReference type="Proteomes" id="UP000073604"/>
    </source>
</evidence>
<organism evidence="3 4">
    <name type="scientific">Thermococcus peptonophilus</name>
    <dbReference type="NCBI Taxonomy" id="53952"/>
    <lineage>
        <taxon>Archaea</taxon>
        <taxon>Methanobacteriati</taxon>
        <taxon>Methanobacteriota</taxon>
        <taxon>Thermococci</taxon>
        <taxon>Thermococcales</taxon>
        <taxon>Thermococcaceae</taxon>
        <taxon>Thermococcus</taxon>
    </lineage>
</organism>
<dbReference type="InterPro" id="IPR053160">
    <property type="entry name" value="MFS_DHA3_Transporter"/>
</dbReference>
<dbReference type="GO" id="GO:0022857">
    <property type="term" value="F:transmembrane transporter activity"/>
    <property type="evidence" value="ECO:0007669"/>
    <property type="project" value="InterPro"/>
</dbReference>
<name>A0A142CTK0_9EURY</name>
<dbReference type="PROSITE" id="PS50850">
    <property type="entry name" value="MFS"/>
    <property type="match status" value="1"/>
</dbReference>
<feature type="transmembrane region" description="Helical" evidence="1">
    <location>
        <begin position="271"/>
        <end position="299"/>
    </location>
</feature>
<evidence type="ECO:0000259" key="2">
    <source>
        <dbReference type="PROSITE" id="PS50850"/>
    </source>
</evidence>
<keyword evidence="1" id="KW-0812">Transmembrane</keyword>
<dbReference type="GeneID" id="27139364"/>
<feature type="domain" description="Major facilitator superfamily (MFS) profile" evidence="2">
    <location>
        <begin position="1"/>
        <end position="378"/>
    </location>
</feature>
<sequence length="378" mass="41882">MDYIKRFYISGFLRIAFYLGFFLVYLQDMGLSKAQIGFLMGLSLILVALLEVPTGVVADEVSKKLSVLLSEALSLLYSLVLYLASSFQVVLISMIIAALATTLRTGAETAWIYELLSRDDRAEEYPKVYGRLRAFEMAGGFIGMIAGGILADAFGMRFAVLMSAPFFLISLIITATIPADTVKSEAPYTLHLSESIRFIRDSPAVAWLIAYANLIGLSFAAFTSFMQLYFYGFLPSIMGVSMIMALQTILNSASWYIDAGKYRKVIYNKAVAVLTFLLFLAGLSAWFGFLTMILGTFVFTQSFKEWQARFHTAIPHEKRATLGSLYSLTAAITSGVLNVFVGFLFDRIGIMHGLIIISVFVGALYGVFQLTFERELSN</sequence>
<reference evidence="4" key="1">
    <citation type="submission" date="2016-03" db="EMBL/GenBank/DDBJ databases">
        <authorList>
            <person name="Oger P.M."/>
        </authorList>
    </citation>
    <scope>NUCLEOTIDE SEQUENCE [LARGE SCALE GENOMIC DNA]</scope>
    <source>
        <strain evidence="4">OG-1</strain>
    </source>
</reference>
<dbReference type="OrthoDB" id="85689at2157"/>
<accession>A0A142CTK0</accession>
<dbReference type="InterPro" id="IPR020846">
    <property type="entry name" value="MFS_dom"/>
</dbReference>
<keyword evidence="4" id="KW-1185">Reference proteome</keyword>
<dbReference type="Proteomes" id="UP000073604">
    <property type="component" value="Chromosome"/>
</dbReference>
<proteinExistence type="predicted"/>
<feature type="transmembrane region" description="Helical" evidence="1">
    <location>
        <begin position="203"/>
        <end position="222"/>
    </location>
</feature>
<protein>
    <submittedName>
        <fullName evidence="3">MFS transporter permease</fullName>
    </submittedName>
</protein>
<keyword evidence="1" id="KW-0472">Membrane</keyword>
<dbReference type="SUPFAM" id="SSF103473">
    <property type="entry name" value="MFS general substrate transporter"/>
    <property type="match status" value="1"/>
</dbReference>
<keyword evidence="1" id="KW-1133">Transmembrane helix</keyword>
<feature type="transmembrane region" description="Helical" evidence="1">
    <location>
        <begin position="134"/>
        <end position="154"/>
    </location>
</feature>
<feature type="transmembrane region" description="Helical" evidence="1">
    <location>
        <begin position="325"/>
        <end position="345"/>
    </location>
</feature>
<dbReference type="Pfam" id="PF07690">
    <property type="entry name" value="MFS_1"/>
    <property type="match status" value="1"/>
</dbReference>
<feature type="transmembrane region" description="Helical" evidence="1">
    <location>
        <begin position="7"/>
        <end position="26"/>
    </location>
</feature>
<feature type="transmembrane region" description="Helical" evidence="1">
    <location>
        <begin position="352"/>
        <end position="372"/>
    </location>
</feature>
<dbReference type="PANTHER" id="PTHR23530">
    <property type="entry name" value="TRANSPORT PROTEIN-RELATED"/>
    <property type="match status" value="1"/>
</dbReference>
<feature type="transmembrane region" description="Helical" evidence="1">
    <location>
        <begin position="228"/>
        <end position="250"/>
    </location>
</feature>
<dbReference type="KEGG" id="tpep:A0127_02420"/>
<evidence type="ECO:0000256" key="1">
    <source>
        <dbReference type="SAM" id="Phobius"/>
    </source>
</evidence>
<dbReference type="InterPro" id="IPR036259">
    <property type="entry name" value="MFS_trans_sf"/>
</dbReference>